<dbReference type="OrthoDB" id="5333961at2"/>
<dbReference type="HOGENOM" id="CLU_053247_2_1_6"/>
<dbReference type="EMBL" id="FPLD01000054">
    <property type="protein sequence ID" value="SGY97557.1"/>
    <property type="molecule type" value="Genomic_DNA"/>
</dbReference>
<evidence type="ECO:0000313" key="1">
    <source>
        <dbReference type="EMBL" id="SGY97557.1"/>
    </source>
</evidence>
<dbReference type="PANTHER" id="PTHR33876">
    <property type="entry name" value="UNNAMED PRODUCT"/>
    <property type="match status" value="1"/>
</dbReference>
<name>A0A090IG62_9GAMM</name>
<proteinExistence type="predicted"/>
<organism evidence="1 2">
    <name type="scientific">Moritella viscosa</name>
    <dbReference type="NCBI Taxonomy" id="80854"/>
    <lineage>
        <taxon>Bacteria</taxon>
        <taxon>Pseudomonadati</taxon>
        <taxon>Pseudomonadota</taxon>
        <taxon>Gammaproteobacteria</taxon>
        <taxon>Alteromonadales</taxon>
        <taxon>Moritellaceae</taxon>
        <taxon>Moritella</taxon>
    </lineage>
</organism>
<sequence>MLIEQLPIILLGFTLGMMHALDADHVMAVSGLSNQKPSLRRTVLFSANWAIGHGGVLVISGLLLFGLGIALPEALIHVAEMSVGVLLIVLGLYSFWQFRQQKIVMTKHCHGDVEHSHWHHDEHGKEAEQAATKDGHLPVMVGVLHGLAGSAPALALIPAIGQTELSVVIGYLLMFSVGVMLSMMAFGLGLGSLQGLLKQRYDMLFYWSRRVIALASTLLGCFWLYQAV</sequence>
<accession>A0A090IG62</accession>
<dbReference type="InterPro" id="IPR052776">
    <property type="entry name" value="Chloro_ReproSupport/MetalTrans"/>
</dbReference>
<dbReference type="PATRIC" id="fig|80854.5.peg.3852"/>
<dbReference type="AlphaFoldDB" id="A0A090IG62"/>
<dbReference type="PANTHER" id="PTHR33876:SF4">
    <property type="entry name" value="CHLOROPLAST PROTEIN FOR GROWTH AND FERTILITY 2"/>
    <property type="match status" value="1"/>
</dbReference>
<dbReference type="RefSeq" id="WP_045111640.1">
    <property type="nucleotide sequence ID" value="NZ_CAWRBC010000162.1"/>
</dbReference>
<protein>
    <submittedName>
        <fullName evidence="1">Urease accessory protein</fullName>
    </submittedName>
</protein>
<dbReference type="KEGG" id="mvs:MVIS_3641"/>
<dbReference type="STRING" id="80854.MVIS_3641"/>
<evidence type="ECO:0000313" key="2">
    <source>
        <dbReference type="Proteomes" id="UP000183794"/>
    </source>
</evidence>
<gene>
    <name evidence="1" type="ORF">NVI5450_1966</name>
</gene>
<dbReference type="Proteomes" id="UP000183794">
    <property type="component" value="Unassembled WGS sequence"/>
</dbReference>
<reference evidence="1 2" key="1">
    <citation type="submission" date="2016-11" db="EMBL/GenBank/DDBJ databases">
        <authorList>
            <person name="Jaros S."/>
            <person name="Januszkiewicz K."/>
            <person name="Wedrychowicz H."/>
        </authorList>
    </citation>
    <scope>NUCLEOTIDE SEQUENCE [LARGE SCALE GENOMIC DNA]</scope>
    <source>
        <strain evidence="1">NVI 5450</strain>
    </source>
</reference>